<name>A0A850R403_9GAMM</name>
<reference evidence="7 8" key="1">
    <citation type="submission" date="2020-06" db="EMBL/GenBank/DDBJ databases">
        <title>Whole-genome sequence of Allochromatium humboldtianum DSM 21881, type strain.</title>
        <authorList>
            <person name="Kyndt J.A."/>
            <person name="Meyer T.E."/>
        </authorList>
    </citation>
    <scope>NUCLEOTIDE SEQUENCE [LARGE SCALE GENOMIC DNA]</scope>
    <source>
        <strain evidence="7 8">DSM 21881</strain>
    </source>
</reference>
<sequence length="391" mass="43930">MFSLEQWGQSSWAFLLQHSTFTNIAVGIIVGIGLVRWILSRQRVFIAIPKVTWLVLALFLFAYLSTLWGLSDKAPGLWKHQIPYIAVIIVFAPLLVTQVKDYEVIFNALLVFALPLVIFLLFFVTWDNRRIVIQSGTQEFFGNPLEIGTLGAVVLLIAMFHNPPILKFAWSAARWFVTALCLGLIVASGSRGQLLGGMAAVILVWPLVHRIKSVGRFISLAISLLLFILLVGWGIEEFSQKNIRWSEDRISQDISGRFDSSVIMLERWAETPWSMLFGLGNSSSFAIIGIYPHNVPAEVLSEEGIIGFLLYASVIALTIRSAVRILRLTTENLVGRRTFAILLGYCFFTLVVSLKQGSLISNLNFFMTTILLGQYEIFVRKSDLLLSRKKI</sequence>
<dbReference type="InterPro" id="IPR051533">
    <property type="entry name" value="WaaL-like"/>
</dbReference>
<feature type="transmembrane region" description="Helical" evidence="5">
    <location>
        <begin position="51"/>
        <end position="70"/>
    </location>
</feature>
<evidence type="ECO:0000256" key="1">
    <source>
        <dbReference type="ARBA" id="ARBA00004141"/>
    </source>
</evidence>
<dbReference type="RefSeq" id="WP_176974872.1">
    <property type="nucleotide sequence ID" value="NZ_JABZEO010000001.1"/>
</dbReference>
<keyword evidence="8" id="KW-1185">Reference proteome</keyword>
<keyword evidence="2 5" id="KW-0812">Transmembrane</keyword>
<dbReference type="EMBL" id="JABZEO010000001">
    <property type="protein sequence ID" value="NVZ08088.1"/>
    <property type="molecule type" value="Genomic_DNA"/>
</dbReference>
<organism evidence="7 8">
    <name type="scientific">Allochromatium humboldtianum</name>
    <dbReference type="NCBI Taxonomy" id="504901"/>
    <lineage>
        <taxon>Bacteria</taxon>
        <taxon>Pseudomonadati</taxon>
        <taxon>Pseudomonadota</taxon>
        <taxon>Gammaproteobacteria</taxon>
        <taxon>Chromatiales</taxon>
        <taxon>Chromatiaceae</taxon>
        <taxon>Allochromatium</taxon>
    </lineage>
</organism>
<dbReference type="GO" id="GO:0016874">
    <property type="term" value="F:ligase activity"/>
    <property type="evidence" value="ECO:0007669"/>
    <property type="project" value="UniProtKB-KW"/>
</dbReference>
<dbReference type="Pfam" id="PF04932">
    <property type="entry name" value="Wzy_C"/>
    <property type="match status" value="1"/>
</dbReference>
<keyword evidence="7" id="KW-0436">Ligase</keyword>
<evidence type="ECO:0000256" key="2">
    <source>
        <dbReference type="ARBA" id="ARBA00022692"/>
    </source>
</evidence>
<comment type="caution">
    <text evidence="7">The sequence shown here is derived from an EMBL/GenBank/DDBJ whole genome shotgun (WGS) entry which is preliminary data.</text>
</comment>
<dbReference type="Proteomes" id="UP000592294">
    <property type="component" value="Unassembled WGS sequence"/>
</dbReference>
<comment type="subcellular location">
    <subcellularLocation>
        <location evidence="1">Membrane</location>
        <topology evidence="1">Multi-pass membrane protein</topology>
    </subcellularLocation>
</comment>
<dbReference type="PANTHER" id="PTHR37422">
    <property type="entry name" value="TEICHURONIC ACID BIOSYNTHESIS PROTEIN TUAE"/>
    <property type="match status" value="1"/>
</dbReference>
<proteinExistence type="predicted"/>
<dbReference type="GO" id="GO:0016020">
    <property type="term" value="C:membrane"/>
    <property type="evidence" value="ECO:0007669"/>
    <property type="project" value="UniProtKB-SubCell"/>
</dbReference>
<evidence type="ECO:0000259" key="6">
    <source>
        <dbReference type="Pfam" id="PF04932"/>
    </source>
</evidence>
<protein>
    <submittedName>
        <fullName evidence="7">O-antigen ligase family protein</fullName>
    </submittedName>
</protein>
<feature type="transmembrane region" description="Helical" evidence="5">
    <location>
        <begin position="273"/>
        <end position="293"/>
    </location>
</feature>
<dbReference type="InterPro" id="IPR007016">
    <property type="entry name" value="O-antigen_ligase-rel_domated"/>
</dbReference>
<keyword evidence="3 5" id="KW-1133">Transmembrane helix</keyword>
<feature type="domain" description="O-antigen ligase-related" evidence="6">
    <location>
        <begin position="177"/>
        <end position="312"/>
    </location>
</feature>
<feature type="transmembrane region" description="Helical" evidence="5">
    <location>
        <begin position="21"/>
        <end position="39"/>
    </location>
</feature>
<evidence type="ECO:0000256" key="5">
    <source>
        <dbReference type="SAM" id="Phobius"/>
    </source>
</evidence>
<feature type="transmembrane region" description="Helical" evidence="5">
    <location>
        <begin position="82"/>
        <end position="99"/>
    </location>
</feature>
<evidence type="ECO:0000256" key="4">
    <source>
        <dbReference type="ARBA" id="ARBA00023136"/>
    </source>
</evidence>
<gene>
    <name evidence="7" type="ORF">HW932_02280</name>
</gene>
<feature type="transmembrane region" description="Helical" evidence="5">
    <location>
        <begin position="145"/>
        <end position="162"/>
    </location>
</feature>
<feature type="transmembrane region" description="Helical" evidence="5">
    <location>
        <begin position="338"/>
        <end position="354"/>
    </location>
</feature>
<feature type="transmembrane region" description="Helical" evidence="5">
    <location>
        <begin position="305"/>
        <end position="326"/>
    </location>
</feature>
<dbReference type="PANTHER" id="PTHR37422:SF13">
    <property type="entry name" value="LIPOPOLYSACCHARIDE BIOSYNTHESIS PROTEIN PA4999-RELATED"/>
    <property type="match status" value="1"/>
</dbReference>
<feature type="transmembrane region" description="Helical" evidence="5">
    <location>
        <begin position="217"/>
        <end position="235"/>
    </location>
</feature>
<evidence type="ECO:0000256" key="3">
    <source>
        <dbReference type="ARBA" id="ARBA00022989"/>
    </source>
</evidence>
<keyword evidence="4 5" id="KW-0472">Membrane</keyword>
<feature type="transmembrane region" description="Helical" evidence="5">
    <location>
        <begin position="105"/>
        <end position="124"/>
    </location>
</feature>
<dbReference type="AlphaFoldDB" id="A0A850R403"/>
<accession>A0A850R403</accession>
<evidence type="ECO:0000313" key="7">
    <source>
        <dbReference type="EMBL" id="NVZ08088.1"/>
    </source>
</evidence>
<evidence type="ECO:0000313" key="8">
    <source>
        <dbReference type="Proteomes" id="UP000592294"/>
    </source>
</evidence>
<feature type="transmembrane region" description="Helical" evidence="5">
    <location>
        <begin position="360"/>
        <end position="379"/>
    </location>
</feature>